<dbReference type="Gene3D" id="6.10.250.220">
    <property type="match status" value="1"/>
</dbReference>
<name>A7SMC2_NEMVE</name>
<dbReference type="GO" id="GO:0005737">
    <property type="term" value="C:cytoplasm"/>
    <property type="evidence" value="ECO:0000318"/>
    <property type="project" value="GO_Central"/>
</dbReference>
<dbReference type="SMART" id="SM00233">
    <property type="entry name" value="PH"/>
    <property type="match status" value="5"/>
</dbReference>
<evidence type="ECO:0000256" key="1">
    <source>
        <dbReference type="ARBA" id="ARBA00004496"/>
    </source>
</evidence>
<dbReference type="SUPFAM" id="SSF50729">
    <property type="entry name" value="PH domain-like"/>
    <property type="match status" value="5"/>
</dbReference>
<evidence type="ECO:0000256" key="4">
    <source>
        <dbReference type="SAM" id="MobiDB-lite"/>
    </source>
</evidence>
<evidence type="ECO:0000313" key="7">
    <source>
        <dbReference type="Proteomes" id="UP000001593"/>
    </source>
</evidence>
<feature type="compositionally biased region" description="Low complexity" evidence="4">
    <location>
        <begin position="1429"/>
        <end position="1440"/>
    </location>
</feature>
<feature type="compositionally biased region" description="Basic and acidic residues" evidence="4">
    <location>
        <begin position="609"/>
        <end position="624"/>
    </location>
</feature>
<feature type="region of interest" description="Disordered" evidence="4">
    <location>
        <begin position="1793"/>
        <end position="1838"/>
    </location>
</feature>
<feature type="compositionally biased region" description="Polar residues" evidence="4">
    <location>
        <begin position="594"/>
        <end position="607"/>
    </location>
</feature>
<keyword evidence="7" id="KW-1185">Reference proteome</keyword>
<feature type="compositionally biased region" description="Basic and acidic residues" evidence="4">
    <location>
        <begin position="1373"/>
        <end position="1384"/>
    </location>
</feature>
<feature type="region of interest" description="Disordered" evidence="4">
    <location>
        <begin position="45"/>
        <end position="66"/>
    </location>
</feature>
<evidence type="ECO:0000256" key="3">
    <source>
        <dbReference type="ARBA" id="ARBA00022553"/>
    </source>
</evidence>
<feature type="region of interest" description="Disordered" evidence="4">
    <location>
        <begin position="1370"/>
        <end position="1443"/>
    </location>
</feature>
<dbReference type="EMBL" id="DS469707">
    <property type="protein sequence ID" value="EDO35142.1"/>
    <property type="molecule type" value="Genomic_DNA"/>
</dbReference>
<dbReference type="STRING" id="45351.A7SMC2"/>
<dbReference type="InterPro" id="IPR011993">
    <property type="entry name" value="PH-like_dom_sf"/>
</dbReference>
<feature type="region of interest" description="Disordered" evidence="4">
    <location>
        <begin position="1704"/>
        <end position="1745"/>
    </location>
</feature>
<organism evidence="6 7">
    <name type="scientific">Nematostella vectensis</name>
    <name type="common">Starlet sea anemone</name>
    <dbReference type="NCBI Taxonomy" id="45351"/>
    <lineage>
        <taxon>Eukaryota</taxon>
        <taxon>Metazoa</taxon>
        <taxon>Cnidaria</taxon>
        <taxon>Anthozoa</taxon>
        <taxon>Hexacorallia</taxon>
        <taxon>Actiniaria</taxon>
        <taxon>Edwardsiidae</taxon>
        <taxon>Nematostella</taxon>
    </lineage>
</organism>
<keyword evidence="3" id="KW-0597">Phosphoprotein</keyword>
<dbReference type="InterPro" id="IPR037781">
    <property type="entry name" value="SKAP_fam"/>
</dbReference>
<dbReference type="PANTHER" id="PTHR15129:SF0">
    <property type="entry name" value="SH3 DOMAIN-CONTAINING PROTEIN"/>
    <property type="match status" value="1"/>
</dbReference>
<protein>
    <recommendedName>
        <fullName evidence="5">PH domain-containing protein</fullName>
    </recommendedName>
</protein>
<dbReference type="FunFam" id="2.30.29.30:FF:000928">
    <property type="entry name" value="Predicted protein"/>
    <property type="match status" value="1"/>
</dbReference>
<dbReference type="InterPro" id="IPR001849">
    <property type="entry name" value="PH_domain"/>
</dbReference>
<dbReference type="GO" id="GO:0005886">
    <property type="term" value="C:plasma membrane"/>
    <property type="evidence" value="ECO:0000318"/>
    <property type="project" value="GO_Central"/>
</dbReference>
<dbReference type="Gene3D" id="2.30.29.30">
    <property type="entry name" value="Pleckstrin-homology domain (PH domain)/Phosphotyrosine-binding domain (PTB)"/>
    <property type="match status" value="5"/>
</dbReference>
<evidence type="ECO:0000313" key="6">
    <source>
        <dbReference type="EMBL" id="EDO35142.1"/>
    </source>
</evidence>
<feature type="region of interest" description="Disordered" evidence="4">
    <location>
        <begin position="522"/>
        <end position="624"/>
    </location>
</feature>
<dbReference type="Pfam" id="PF00169">
    <property type="entry name" value="PH"/>
    <property type="match status" value="3"/>
</dbReference>
<evidence type="ECO:0000256" key="2">
    <source>
        <dbReference type="ARBA" id="ARBA00022490"/>
    </source>
</evidence>
<gene>
    <name evidence="6" type="ORF">NEMVEDRAFT_v1g214482</name>
</gene>
<feature type="region of interest" description="Disordered" evidence="4">
    <location>
        <begin position="791"/>
        <end position="812"/>
    </location>
</feature>
<evidence type="ECO:0000259" key="5">
    <source>
        <dbReference type="PROSITE" id="PS50003"/>
    </source>
</evidence>
<dbReference type="PANTHER" id="PTHR15129">
    <property type="entry name" value="SRC-ASSOCIATED ADAPTOR PROTEIN"/>
    <property type="match status" value="1"/>
</dbReference>
<dbReference type="PROSITE" id="PS50003">
    <property type="entry name" value="PH_DOMAIN"/>
    <property type="match status" value="3"/>
</dbReference>
<feature type="compositionally biased region" description="Basic and acidic residues" evidence="4">
    <location>
        <begin position="528"/>
        <end position="541"/>
    </location>
</feature>
<dbReference type="HOGENOM" id="CLU_235521_0_0_1"/>
<reference evidence="6 7" key="1">
    <citation type="journal article" date="2007" name="Science">
        <title>Sea anemone genome reveals ancestral eumetazoan gene repertoire and genomic organization.</title>
        <authorList>
            <person name="Putnam N.H."/>
            <person name="Srivastava M."/>
            <person name="Hellsten U."/>
            <person name="Dirks B."/>
            <person name="Chapman J."/>
            <person name="Salamov A."/>
            <person name="Terry A."/>
            <person name="Shapiro H."/>
            <person name="Lindquist E."/>
            <person name="Kapitonov V.V."/>
            <person name="Jurka J."/>
            <person name="Genikhovich G."/>
            <person name="Grigoriev I.V."/>
            <person name="Lucas S.M."/>
            <person name="Steele R.E."/>
            <person name="Finnerty J.R."/>
            <person name="Technau U."/>
            <person name="Martindale M.Q."/>
            <person name="Rokhsar D.S."/>
        </authorList>
    </citation>
    <scope>NUCLEOTIDE SEQUENCE [LARGE SCALE GENOMIC DNA]</scope>
    <source>
        <strain evidence="7">CH2 X CH6</strain>
    </source>
</reference>
<feature type="compositionally biased region" description="Low complexity" evidence="4">
    <location>
        <begin position="1630"/>
        <end position="1656"/>
    </location>
</feature>
<keyword evidence="2" id="KW-0963">Cytoplasm</keyword>
<sequence>MARTPPSYTISQTLSGLENFLRDVLANEGLSKEADEQRREFLKKLEVVSSPPTLPPRPAKLAVEKRSPFGNVSSKEAIGSGDESQTSVYSHYRNDNIEDPVAFAQQQRELSRNFTFYSGGYAGRREVFDLPPIAGASVKKHFANRAANLIKSELDKFADWILSYVPEPIKKTVKEAADKRVERLKERIKRLHEEVEDRFTPKEQQTALKGYLKTHGIAGQRGYDPKTFIARIKPKVLELIGRQEKPIKVKFIFTCGFIKEDPATAQIEEELGYFHTEKPEIVTESTDLSDLFDTMTNYLLGLVELFQKQGSGWQFDQLVRYTAESPDEDIPQLFVESLESDIKKIYDKFRFPKKIVVDSFTNKEGNKIDVKRDIRFIDSFRHPEDEKASLSLSLLGHDVTLIDSKESKRAYGFKISKPNSESYFFSTDSRVSVERWIELLSLAATGRQDIIAPYPPYFRSGASGDESKSVKSSESLSLSESYQSADSGEVADELNTSLTCSTSSSHMSAHKMDDDYLSGFAADEQEESDARELDYEGERKKRELRARSPRMRQQRERDRKLKRRKDKKKSSGGSGPESPSTMSPPHSVFVSDPASENKSTAESTATPIDTKDSYPKNQKEKKTWSDALKLKQSKLTRAHTLAGMVLGTPGHESAKSKAGPQSKRSIPSYSHLLPLFDKEGRFSGFLTEVKASKYSVTQLRRWGVVRNGVLRLYNKEGDETPVTMFNLVEMWLTDESDDAKHKYSFSLHTINDKVAKFQVPSKEDFDKWMSVLKVFTEIRVERPIDTSVDESLSHPNVMTRPKSNHSKDDPASVNTFAKRSSIRMKFPPRMNVIDMFKKGNNSYNFENPNTEDIIPANELVCINYSGGQLTEICIGDEENYSCKRSRWCAIKDSELLVFADSSSGDPVKRMVLYNVNVEDLSEPEAGIFQFKVQRGNEVAMFLAHDETSLDKWLKMLRSATEMYGREVTEPEAKCRIPSPKNVFAHRRSQSETLSQTVSLSSATSFTSTSAPEKRKSFISTSASTDSESFTDILMNGHLHEVLQAEKGSSGEKVDEHGTSRWCVVTSERIFMYDSEDSAYARCDWRLADVSVSACIEVPGRRFGFRLRHKDDEVVLGNESREVIEHWLSVMLRYCAPLGQSMSPLTQRVKLECKKSNSDSNLKRTAMEESKIKRTLSEGRASGRRLLRKISEDNILRKYSRSELFRSGSCKGSLEKFNVKLRDKSQLTSAARDIERRFSCGSLFDSEGKYSGYLVEQTSTALCRSQVRRWCVVHDEQMYLFDQPRSETPRKVIPIISAKLVNQSRLEEGVFVFMLEYEGDKCVELRAASRSDLEKWITAISVKIEVLKARVQRRARRSGVIDEEAEITTASARDTIDKQPLEKGSAEASPPTVDSDIPGSSIKPERAASDPTTYITTHKDPIPPEEGGTSDSLNDVSMSSSQQPLDIVEDIKRISLHNESEEEDGGVDGLCVTSVLWDEVTVTSDTPRVIATEPYYANVDRGSMPSEPIYENVSMKSNTLSGLVIRPSELPLPSPTHSHDDSMFVDIVPKQRTKHDLVPLYENVQLKSVLGEGESTDNVFRWKTSEVPTPNNTSPSSEVAKSLEKCSLRDRFSFASDYSGIVGENLLDEVGSVSSDRSRSNTSSSRGSGSDSMRSGNPAFDKELLDDILGFPITQEEAEEISEFCTRCDEEEQFEMSESNFISSVDPDFTSTLGEPGSLSTGDLNGSLDRTAESTPRRSLAESSTSSVHDTYFGVESISDESEEFVDCAQDLRDVSPGKSCDSFKECKEYMPCPSPSCHPKDSTPDEQQCDTYFGRSSESELEKSSETESTQKDLRSDDASIVQVGRVVCSGNRQEENRVSTETLPLPASLEEEGTAETSADMHNKELTSSQVDMLRAVTEAFHGVWEGTHENTKL</sequence>
<dbReference type="Proteomes" id="UP000001593">
    <property type="component" value="Unassembled WGS sequence"/>
</dbReference>
<feature type="region of interest" description="Disordered" evidence="4">
    <location>
        <begin position="1851"/>
        <end position="1887"/>
    </location>
</feature>
<feature type="region of interest" description="Disordered" evidence="4">
    <location>
        <begin position="461"/>
        <end position="490"/>
    </location>
</feature>
<feature type="domain" description="PH" evidence="5">
    <location>
        <begin position="1246"/>
        <end position="1344"/>
    </location>
</feature>
<dbReference type="CDD" id="cd00821">
    <property type="entry name" value="PH"/>
    <property type="match status" value="2"/>
</dbReference>
<accession>A7SMC2</accession>
<feature type="region of interest" description="Disordered" evidence="4">
    <location>
        <begin position="646"/>
        <end position="665"/>
    </location>
</feature>
<dbReference type="eggNOG" id="KOG3656">
    <property type="taxonomic scope" value="Eukaryota"/>
</dbReference>
<comment type="subcellular location">
    <subcellularLocation>
        <location evidence="1">Cytoplasm</location>
    </subcellularLocation>
</comment>
<feature type="region of interest" description="Disordered" evidence="4">
    <location>
        <begin position="1630"/>
        <end position="1658"/>
    </location>
</feature>
<feature type="compositionally biased region" description="Low complexity" evidence="4">
    <location>
        <begin position="472"/>
        <end position="487"/>
    </location>
</feature>
<feature type="compositionally biased region" description="Basic and acidic residues" evidence="4">
    <location>
        <begin position="1729"/>
        <end position="1739"/>
    </location>
</feature>
<feature type="compositionally biased region" description="Basic residues" evidence="4">
    <location>
        <begin position="542"/>
        <end position="552"/>
    </location>
</feature>
<feature type="compositionally biased region" description="Basic residues" evidence="4">
    <location>
        <begin position="560"/>
        <end position="570"/>
    </location>
</feature>
<feature type="compositionally biased region" description="Basic and acidic residues" evidence="4">
    <location>
        <begin position="1817"/>
        <end position="1838"/>
    </location>
</feature>
<proteinExistence type="predicted"/>
<feature type="domain" description="PH" evidence="5">
    <location>
        <begin position="884"/>
        <end position="961"/>
    </location>
</feature>
<dbReference type="InParanoid" id="A7SMC2"/>
<feature type="compositionally biased region" description="Polar residues" evidence="4">
    <location>
        <begin position="1704"/>
        <end position="1723"/>
    </location>
</feature>
<feature type="domain" description="PH" evidence="5">
    <location>
        <begin position="679"/>
        <end position="777"/>
    </location>
</feature>